<evidence type="ECO:0000313" key="3">
    <source>
        <dbReference type="Proteomes" id="UP001497453"/>
    </source>
</evidence>
<protein>
    <submittedName>
        <fullName evidence="2">Uncharacterized protein</fullName>
    </submittedName>
</protein>
<evidence type="ECO:0000256" key="1">
    <source>
        <dbReference type="SAM" id="MobiDB-lite"/>
    </source>
</evidence>
<reference evidence="3" key="1">
    <citation type="submission" date="2024-04" db="EMBL/GenBank/DDBJ databases">
        <authorList>
            <person name="Shaw F."/>
            <person name="Minotto A."/>
        </authorList>
    </citation>
    <scope>NUCLEOTIDE SEQUENCE [LARGE SCALE GENOMIC DNA]</scope>
</reference>
<proteinExistence type="predicted"/>
<feature type="region of interest" description="Disordered" evidence="1">
    <location>
        <begin position="173"/>
        <end position="259"/>
    </location>
</feature>
<accession>A0ABP1CST1</accession>
<feature type="compositionally biased region" description="Basic and acidic residues" evidence="1">
    <location>
        <begin position="181"/>
        <end position="194"/>
    </location>
</feature>
<dbReference type="EMBL" id="OZ037953">
    <property type="protein sequence ID" value="CAL1697732.1"/>
    <property type="molecule type" value="Genomic_DNA"/>
</dbReference>
<keyword evidence="3" id="KW-1185">Reference proteome</keyword>
<sequence length="328" mass="37571">MSKACEVLPRARCLSLLEPFYIKLVRRSQSSGRKEDVYVRICMDGTQYDHFLLPRRESGVTCKAWQNGDGDVMPFMWCRRTDMGLRGDANMPRSTKLLAPNRRPRPHIFITKNPADRDPKVVAIQTHYAHLGDEALDDFQLEVLRISAFQLRYLSPLIITAIFSYKESVLLNGRGGSSGEAQDRARRLDMRESRILSSSPPRPIKRRQSSTSPMVLHTNIRNKGKGKESYQEPPTNRQRLSTPGPSNAPRSRGSTSVRARSIGLEEIEIMIQSERKNKMFSDRRIALLRKMKDNLWMTQNKSKRRPKEPAVTDLTCNLEVDEDIEQSS</sequence>
<gene>
    <name evidence="2" type="ORF">GFSPODELE1_LOCUS1822</name>
</gene>
<organism evidence="2 3">
    <name type="scientific">Somion occarium</name>
    <dbReference type="NCBI Taxonomy" id="3059160"/>
    <lineage>
        <taxon>Eukaryota</taxon>
        <taxon>Fungi</taxon>
        <taxon>Dikarya</taxon>
        <taxon>Basidiomycota</taxon>
        <taxon>Agaricomycotina</taxon>
        <taxon>Agaricomycetes</taxon>
        <taxon>Polyporales</taxon>
        <taxon>Cerrenaceae</taxon>
        <taxon>Somion</taxon>
    </lineage>
</organism>
<dbReference type="Proteomes" id="UP001497453">
    <property type="component" value="Chromosome 10"/>
</dbReference>
<feature type="compositionally biased region" description="Polar residues" evidence="1">
    <location>
        <begin position="232"/>
        <end position="258"/>
    </location>
</feature>
<name>A0ABP1CST1_9APHY</name>
<evidence type="ECO:0000313" key="2">
    <source>
        <dbReference type="EMBL" id="CAL1697732.1"/>
    </source>
</evidence>